<feature type="chain" id="PRO_5013377571" description="Cytochrome c domain-containing protein" evidence="5">
    <location>
        <begin position="25"/>
        <end position="730"/>
    </location>
</feature>
<keyword evidence="2 4" id="KW-0479">Metal-binding</keyword>
<dbReference type="EMBL" id="NTJZ01000010">
    <property type="protein sequence ID" value="PDH33196.1"/>
    <property type="molecule type" value="Genomic_DNA"/>
</dbReference>
<protein>
    <recommendedName>
        <fullName evidence="6">Cytochrome c domain-containing protein</fullName>
    </recommendedName>
</protein>
<feature type="signal peptide" evidence="5">
    <location>
        <begin position="1"/>
        <end position="24"/>
    </location>
</feature>
<dbReference type="PROSITE" id="PS51007">
    <property type="entry name" value="CYTC"/>
    <property type="match status" value="2"/>
</dbReference>
<proteinExistence type="predicted"/>
<dbReference type="PROSITE" id="PS51257">
    <property type="entry name" value="PROKAR_LIPOPROTEIN"/>
    <property type="match status" value="1"/>
</dbReference>
<evidence type="ECO:0000256" key="5">
    <source>
        <dbReference type="SAM" id="SignalP"/>
    </source>
</evidence>
<gene>
    <name evidence="7" type="ORF">CNF02_09610</name>
</gene>
<dbReference type="InterPro" id="IPR015943">
    <property type="entry name" value="WD40/YVTN_repeat-like_dom_sf"/>
</dbReference>
<evidence type="ECO:0000256" key="2">
    <source>
        <dbReference type="ARBA" id="ARBA00022723"/>
    </source>
</evidence>
<dbReference type="SUPFAM" id="SSF46626">
    <property type="entry name" value="Cytochrome c"/>
    <property type="match status" value="2"/>
</dbReference>
<sequence>MLVKIFQLVSALAACFVLMKTGLAADRTSSILLLDDSTIVVANPHSHTISFVDLYDQVNGKIEIDVGKSPQTLAYDSALDRLWVTNQAENTLTIISVSDKSVDGQIETAESPFGVVFDDSVAYITNQKSNLIQVFDLNNFTLIASIPVSNSPRGMSLSKNKNTLFVTHFSSGEISVIDTAELSVIKTISLGSRAGLTQAFVIDEGEAVAYVPNTMRNSDNKNLIFDNTVFPFVSIIDLNELIHLRGERIALDIIDKPVGMPLEAALQNSILYVANAASNDLTIIDLKSKKALAHVEVGSFPSGIDISESGREIYIHNSLDGTISVVDTEAFIVSSVIESTVISASSAVLNGQKLFHSSDDTRMSKDQWIACATCHFGGEADNVNWFFPDGLRSTPSLIGATDTGPFHWSGNLDEIQDVEDTIRKLQGGTGLVFGSSNCLPSCDTAEKNAGRSSDLDDITAYLGSLKFSTAYQKSNNKNEVDSISRGRELFFDKNVGCSDCHKPPFYMDNKNHMMPQVNSTSKSLNTPSLMRLSISSPYLHDGSARTLPEVLTSAPLNSVHGVQESLTSQQLTDLIAFTEAIEPPTQMLVEREYSELTVPQKFDSLAARAKVDFEINLEYDDDDIILKIGYRHGANVETDIYLVVEDNLSGKYWLLDEFLNLNDINASNYTPTSSNGGPSYYQLYSFPEVRVANLDVAGQIFTFHTITLEKGASPYAIESWLSYEIDELKF</sequence>
<dbReference type="GO" id="GO:0009055">
    <property type="term" value="F:electron transfer activity"/>
    <property type="evidence" value="ECO:0007669"/>
    <property type="project" value="InterPro"/>
</dbReference>
<dbReference type="AlphaFoldDB" id="A0A2A5WAK9"/>
<dbReference type="PANTHER" id="PTHR47197">
    <property type="entry name" value="PROTEIN NIRF"/>
    <property type="match status" value="1"/>
</dbReference>
<dbReference type="InterPro" id="IPR011964">
    <property type="entry name" value="YVTN_b-propeller_repeat"/>
</dbReference>
<keyword evidence="1 4" id="KW-0349">Heme</keyword>
<evidence type="ECO:0000256" key="3">
    <source>
        <dbReference type="ARBA" id="ARBA00023004"/>
    </source>
</evidence>
<keyword evidence="5" id="KW-0732">Signal</keyword>
<dbReference type="InterPro" id="IPR004852">
    <property type="entry name" value="Di-haem_cyt_c_peroxidsae"/>
</dbReference>
<name>A0A2A5WAK9_9GAMM</name>
<evidence type="ECO:0000313" key="8">
    <source>
        <dbReference type="Proteomes" id="UP000219329"/>
    </source>
</evidence>
<accession>A0A2A5WAK9</accession>
<dbReference type="PANTHER" id="PTHR47197:SF3">
    <property type="entry name" value="DIHYDRO-HEME D1 DEHYDROGENASE"/>
    <property type="match status" value="1"/>
</dbReference>
<dbReference type="GO" id="GO:0016491">
    <property type="term" value="F:oxidoreductase activity"/>
    <property type="evidence" value="ECO:0007669"/>
    <property type="project" value="InterPro"/>
</dbReference>
<evidence type="ECO:0000259" key="6">
    <source>
        <dbReference type="PROSITE" id="PS51007"/>
    </source>
</evidence>
<keyword evidence="3 4" id="KW-0408">Iron</keyword>
<dbReference type="Pfam" id="PF03150">
    <property type="entry name" value="CCP_MauG"/>
    <property type="match status" value="1"/>
</dbReference>
<dbReference type="Gene3D" id="2.130.10.10">
    <property type="entry name" value="YVTN repeat-like/Quinoprotein amine dehydrogenase"/>
    <property type="match status" value="2"/>
</dbReference>
<reference evidence="7 8" key="1">
    <citation type="submission" date="2017-08" db="EMBL/GenBank/DDBJ databases">
        <title>Fine stratification of microbial communities through a metagenomic profile of the photic zone.</title>
        <authorList>
            <person name="Haro-Moreno J.M."/>
            <person name="Lopez-Perez M."/>
            <person name="De La Torre J."/>
            <person name="Picazo A."/>
            <person name="Camacho A."/>
            <person name="Rodriguez-Valera F."/>
        </authorList>
    </citation>
    <scope>NUCLEOTIDE SEQUENCE [LARGE SCALE GENOMIC DNA]</scope>
    <source>
        <strain evidence="7">MED-G28</strain>
    </source>
</reference>
<organism evidence="7 8">
    <name type="scientific">OM182 bacterium MED-G28</name>
    <dbReference type="NCBI Taxonomy" id="1986256"/>
    <lineage>
        <taxon>Bacteria</taxon>
        <taxon>Pseudomonadati</taxon>
        <taxon>Pseudomonadota</taxon>
        <taxon>Gammaproteobacteria</taxon>
        <taxon>OMG group</taxon>
        <taxon>OM182 clade</taxon>
    </lineage>
</organism>
<dbReference type="InterPro" id="IPR011045">
    <property type="entry name" value="N2O_reductase_N"/>
</dbReference>
<dbReference type="Gene3D" id="1.10.760.10">
    <property type="entry name" value="Cytochrome c-like domain"/>
    <property type="match status" value="2"/>
</dbReference>
<dbReference type="InterPro" id="IPR036909">
    <property type="entry name" value="Cyt_c-like_dom_sf"/>
</dbReference>
<evidence type="ECO:0000313" key="7">
    <source>
        <dbReference type="EMBL" id="PDH33196.1"/>
    </source>
</evidence>
<dbReference type="Proteomes" id="UP000219329">
    <property type="component" value="Unassembled WGS sequence"/>
</dbReference>
<dbReference type="GO" id="GO:0046872">
    <property type="term" value="F:metal ion binding"/>
    <property type="evidence" value="ECO:0007669"/>
    <property type="project" value="UniProtKB-KW"/>
</dbReference>
<dbReference type="GO" id="GO:0020037">
    <property type="term" value="F:heme binding"/>
    <property type="evidence" value="ECO:0007669"/>
    <property type="project" value="InterPro"/>
</dbReference>
<dbReference type="SUPFAM" id="SSF50974">
    <property type="entry name" value="Nitrous oxide reductase, N-terminal domain"/>
    <property type="match status" value="1"/>
</dbReference>
<dbReference type="NCBIfam" id="TIGR02276">
    <property type="entry name" value="beta_rpt_yvtn"/>
    <property type="match status" value="1"/>
</dbReference>
<evidence type="ECO:0000256" key="1">
    <source>
        <dbReference type="ARBA" id="ARBA00022617"/>
    </source>
</evidence>
<comment type="caution">
    <text evidence="7">The sequence shown here is derived from an EMBL/GenBank/DDBJ whole genome shotgun (WGS) entry which is preliminary data.</text>
</comment>
<feature type="domain" description="Cytochrome c" evidence="6">
    <location>
        <begin position="481"/>
        <end position="582"/>
    </location>
</feature>
<evidence type="ECO:0000256" key="4">
    <source>
        <dbReference type="PROSITE-ProRule" id="PRU00433"/>
    </source>
</evidence>
<dbReference type="InterPro" id="IPR051200">
    <property type="entry name" value="Host-pathogen_enzymatic-act"/>
</dbReference>
<dbReference type="InterPro" id="IPR009056">
    <property type="entry name" value="Cyt_c-like_dom"/>
</dbReference>
<feature type="domain" description="Cytochrome c" evidence="6">
    <location>
        <begin position="346"/>
        <end position="466"/>
    </location>
</feature>